<dbReference type="HOGENOM" id="CLU_648011_0_0_1"/>
<reference evidence="13" key="2">
    <citation type="submission" date="2024-10" db="UniProtKB">
        <authorList>
            <consortium name="EnsemblProtists"/>
        </authorList>
    </citation>
    <scope>IDENTIFICATION</scope>
</reference>
<dbReference type="SMART" id="SM00254">
    <property type="entry name" value="ShKT"/>
    <property type="match status" value="2"/>
</dbReference>
<feature type="region of interest" description="Disordered" evidence="11">
    <location>
        <begin position="305"/>
        <end position="324"/>
    </location>
</feature>
<dbReference type="PROSITE" id="PS51670">
    <property type="entry name" value="SHKT"/>
    <property type="match status" value="1"/>
</dbReference>
<evidence type="ECO:0000256" key="11">
    <source>
        <dbReference type="SAM" id="MobiDB-lite"/>
    </source>
</evidence>
<sequence length="440" mass="46825">MPLAPILAALPAASRTPAGGDSCTVWADAGECSSNPTFMLQNCAAACEVAGREKRELEECAGLIAGAGCRSEPVLARCGSACFLNFSASWTPDREGNCWYWATDGECDANPAWMESSCPRSCSKLRACAADPASDACSEPFECPLSRDRAGDCTERALRGECRGGGGAAWRAHAALSACSLSCHLLDPPSTSHTATRPLTRSSPLLDPPRQSRGPARCSASRALSLLSGERQRRQEAAAVPGRDAARSLEAWVTEGVLDASSTAGPAPEPSVPRLETISATPRVRLLHDFAAALIALSEPLYHRSSTARATGDDKRTSFSATLPSSNSDVAAVRRRIARYSGYPEANLEPLQTACETWYRGNRHFTFLIYLSDVAAGGDTNFPRLNITVPPTPLAALVFDNCLRNGEPDERTLHEGIEPSGGAVKYAINGWMRSRPISSL</sequence>
<keyword evidence="9" id="KW-0408">Iron</keyword>
<keyword evidence="10" id="KW-0472">Membrane</keyword>
<evidence type="ECO:0000256" key="8">
    <source>
        <dbReference type="ARBA" id="ARBA00023002"/>
    </source>
</evidence>
<dbReference type="GO" id="GO:0051213">
    <property type="term" value="F:dioxygenase activity"/>
    <property type="evidence" value="ECO:0007669"/>
    <property type="project" value="UniProtKB-KW"/>
</dbReference>
<dbReference type="Gene3D" id="2.60.120.620">
    <property type="entry name" value="q2cbj1_9rhob like domain"/>
    <property type="match status" value="1"/>
</dbReference>
<evidence type="ECO:0000256" key="1">
    <source>
        <dbReference type="ARBA" id="ARBA00001961"/>
    </source>
</evidence>
<dbReference type="GeneID" id="17273699"/>
<dbReference type="PANTHER" id="PTHR10869:SF246">
    <property type="entry name" value="TRANSMEMBRANE PROLYL 4-HYDROXYLASE"/>
    <property type="match status" value="1"/>
</dbReference>
<keyword evidence="6" id="KW-0223">Dioxygenase</keyword>
<dbReference type="RefSeq" id="XP_005780583.1">
    <property type="nucleotide sequence ID" value="XM_005780526.1"/>
</dbReference>
<dbReference type="InterPro" id="IPR006620">
    <property type="entry name" value="Pro_4_hyd_alph"/>
</dbReference>
<evidence type="ECO:0000256" key="4">
    <source>
        <dbReference type="ARBA" id="ARBA00022692"/>
    </source>
</evidence>
<dbReference type="InterPro" id="IPR045054">
    <property type="entry name" value="P4HA-like"/>
</dbReference>
<dbReference type="GO" id="GO:0016020">
    <property type="term" value="C:membrane"/>
    <property type="evidence" value="ECO:0007669"/>
    <property type="project" value="UniProtKB-SubCell"/>
</dbReference>
<evidence type="ECO:0000256" key="9">
    <source>
        <dbReference type="ARBA" id="ARBA00023004"/>
    </source>
</evidence>
<dbReference type="InterPro" id="IPR003582">
    <property type="entry name" value="ShKT_dom"/>
</dbReference>
<keyword evidence="7" id="KW-1133">Transmembrane helix</keyword>
<name>A0A0D3JXB9_EMIH1</name>
<evidence type="ECO:0000256" key="7">
    <source>
        <dbReference type="ARBA" id="ARBA00022989"/>
    </source>
</evidence>
<comment type="cofactor">
    <cofactor evidence="1">
        <name>L-ascorbate</name>
        <dbReference type="ChEBI" id="CHEBI:38290"/>
    </cofactor>
</comment>
<evidence type="ECO:0000256" key="10">
    <source>
        <dbReference type="ARBA" id="ARBA00023136"/>
    </source>
</evidence>
<dbReference type="EnsemblProtists" id="EOD28154">
    <property type="protein sequence ID" value="EOD28154"/>
    <property type="gene ID" value="EMIHUDRAFT_235093"/>
</dbReference>
<dbReference type="GO" id="GO:0031418">
    <property type="term" value="F:L-ascorbic acid binding"/>
    <property type="evidence" value="ECO:0007669"/>
    <property type="project" value="InterPro"/>
</dbReference>
<protein>
    <recommendedName>
        <fullName evidence="12">ShKT domain-containing protein</fullName>
    </recommendedName>
</protein>
<dbReference type="Proteomes" id="UP000013827">
    <property type="component" value="Unassembled WGS sequence"/>
</dbReference>
<feature type="compositionally biased region" description="Polar residues" evidence="11">
    <location>
        <begin position="191"/>
        <end position="203"/>
    </location>
</feature>
<keyword evidence="14" id="KW-1185">Reference proteome</keyword>
<dbReference type="PANTHER" id="PTHR10869">
    <property type="entry name" value="PROLYL 4-HYDROXYLASE ALPHA SUBUNIT"/>
    <property type="match status" value="1"/>
</dbReference>
<feature type="region of interest" description="Disordered" evidence="11">
    <location>
        <begin position="191"/>
        <end position="219"/>
    </location>
</feature>
<dbReference type="GO" id="GO:0012505">
    <property type="term" value="C:endomembrane system"/>
    <property type="evidence" value="ECO:0007669"/>
    <property type="project" value="UniProtKB-SubCell"/>
</dbReference>
<evidence type="ECO:0000256" key="6">
    <source>
        <dbReference type="ARBA" id="ARBA00022964"/>
    </source>
</evidence>
<dbReference type="GO" id="GO:0005506">
    <property type="term" value="F:iron ion binding"/>
    <property type="evidence" value="ECO:0007669"/>
    <property type="project" value="InterPro"/>
</dbReference>
<dbReference type="AlphaFoldDB" id="A0A0D3JXB9"/>
<evidence type="ECO:0000259" key="12">
    <source>
        <dbReference type="PROSITE" id="PS51670"/>
    </source>
</evidence>
<dbReference type="PaxDb" id="2903-EOD28154"/>
<reference evidence="14" key="1">
    <citation type="journal article" date="2013" name="Nature">
        <title>Pan genome of the phytoplankton Emiliania underpins its global distribution.</title>
        <authorList>
            <person name="Read B.A."/>
            <person name="Kegel J."/>
            <person name="Klute M.J."/>
            <person name="Kuo A."/>
            <person name="Lefebvre S.C."/>
            <person name="Maumus F."/>
            <person name="Mayer C."/>
            <person name="Miller J."/>
            <person name="Monier A."/>
            <person name="Salamov A."/>
            <person name="Young J."/>
            <person name="Aguilar M."/>
            <person name="Claverie J.M."/>
            <person name="Frickenhaus S."/>
            <person name="Gonzalez K."/>
            <person name="Herman E.K."/>
            <person name="Lin Y.C."/>
            <person name="Napier J."/>
            <person name="Ogata H."/>
            <person name="Sarno A.F."/>
            <person name="Shmutz J."/>
            <person name="Schroeder D."/>
            <person name="de Vargas C."/>
            <person name="Verret F."/>
            <person name="von Dassow P."/>
            <person name="Valentin K."/>
            <person name="Van de Peer Y."/>
            <person name="Wheeler G."/>
            <person name="Dacks J.B."/>
            <person name="Delwiche C.F."/>
            <person name="Dyhrman S.T."/>
            <person name="Glockner G."/>
            <person name="John U."/>
            <person name="Richards T."/>
            <person name="Worden A.Z."/>
            <person name="Zhang X."/>
            <person name="Grigoriev I.V."/>
            <person name="Allen A.E."/>
            <person name="Bidle K."/>
            <person name="Borodovsky M."/>
            <person name="Bowler C."/>
            <person name="Brownlee C."/>
            <person name="Cock J.M."/>
            <person name="Elias M."/>
            <person name="Gladyshev V.N."/>
            <person name="Groth M."/>
            <person name="Guda C."/>
            <person name="Hadaegh A."/>
            <person name="Iglesias-Rodriguez M.D."/>
            <person name="Jenkins J."/>
            <person name="Jones B.M."/>
            <person name="Lawson T."/>
            <person name="Leese F."/>
            <person name="Lindquist E."/>
            <person name="Lobanov A."/>
            <person name="Lomsadze A."/>
            <person name="Malik S.B."/>
            <person name="Marsh M.E."/>
            <person name="Mackinder L."/>
            <person name="Mock T."/>
            <person name="Mueller-Roeber B."/>
            <person name="Pagarete A."/>
            <person name="Parker M."/>
            <person name="Probert I."/>
            <person name="Quesneville H."/>
            <person name="Raines C."/>
            <person name="Rensing S.A."/>
            <person name="Riano-Pachon D.M."/>
            <person name="Richier S."/>
            <person name="Rokitta S."/>
            <person name="Shiraiwa Y."/>
            <person name="Soanes D.M."/>
            <person name="van der Giezen M."/>
            <person name="Wahlund T.M."/>
            <person name="Williams B."/>
            <person name="Wilson W."/>
            <person name="Wolfe G."/>
            <person name="Wurch L.L."/>
        </authorList>
    </citation>
    <scope>NUCLEOTIDE SEQUENCE</scope>
</reference>
<keyword evidence="4" id="KW-0812">Transmembrane</keyword>
<accession>A0A0D3JXB9</accession>
<evidence type="ECO:0000256" key="5">
    <source>
        <dbReference type="ARBA" id="ARBA00022723"/>
    </source>
</evidence>
<keyword evidence="5" id="KW-0479">Metal-binding</keyword>
<dbReference type="GO" id="GO:0016705">
    <property type="term" value="F:oxidoreductase activity, acting on paired donors, with incorporation or reduction of molecular oxygen"/>
    <property type="evidence" value="ECO:0007669"/>
    <property type="project" value="InterPro"/>
</dbReference>
<organism evidence="13 14">
    <name type="scientific">Emiliania huxleyi (strain CCMP1516)</name>
    <dbReference type="NCBI Taxonomy" id="280463"/>
    <lineage>
        <taxon>Eukaryota</taxon>
        <taxon>Haptista</taxon>
        <taxon>Haptophyta</taxon>
        <taxon>Prymnesiophyceae</taxon>
        <taxon>Isochrysidales</taxon>
        <taxon>Noelaerhabdaceae</taxon>
        <taxon>Emiliania</taxon>
    </lineage>
</organism>
<evidence type="ECO:0000313" key="14">
    <source>
        <dbReference type="Proteomes" id="UP000013827"/>
    </source>
</evidence>
<dbReference type="KEGG" id="ehx:EMIHUDRAFT_235093"/>
<dbReference type="Pfam" id="PF01549">
    <property type="entry name" value="ShK"/>
    <property type="match status" value="2"/>
</dbReference>
<proteinExistence type="predicted"/>
<evidence type="ECO:0000256" key="3">
    <source>
        <dbReference type="ARBA" id="ARBA00004308"/>
    </source>
</evidence>
<dbReference type="SMART" id="SM00702">
    <property type="entry name" value="P4Hc"/>
    <property type="match status" value="1"/>
</dbReference>
<comment type="subcellular location">
    <subcellularLocation>
        <location evidence="3">Endomembrane system</location>
    </subcellularLocation>
    <subcellularLocation>
        <location evidence="2">Membrane</location>
        <topology evidence="2">Single-pass membrane protein</topology>
    </subcellularLocation>
</comment>
<keyword evidence="8" id="KW-0560">Oxidoreductase</keyword>
<feature type="domain" description="ShKT" evidence="12">
    <location>
        <begin position="82"/>
        <end position="128"/>
    </location>
</feature>
<evidence type="ECO:0000313" key="13">
    <source>
        <dbReference type="EnsemblProtists" id="EOD28154"/>
    </source>
</evidence>
<dbReference type="eggNOG" id="KOG1591">
    <property type="taxonomic scope" value="Eukaryota"/>
</dbReference>
<evidence type="ECO:0000256" key="2">
    <source>
        <dbReference type="ARBA" id="ARBA00004167"/>
    </source>
</evidence>